<evidence type="ECO:0000256" key="3">
    <source>
        <dbReference type="ARBA" id="ARBA00022741"/>
    </source>
</evidence>
<evidence type="ECO:0000259" key="8">
    <source>
        <dbReference type="Pfam" id="PF03727"/>
    </source>
</evidence>
<dbReference type="GO" id="GO:0001678">
    <property type="term" value="P:intracellular glucose homeostasis"/>
    <property type="evidence" value="ECO:0007669"/>
    <property type="project" value="InterPro"/>
</dbReference>
<dbReference type="InterPro" id="IPR022673">
    <property type="entry name" value="Hexokinase_C"/>
</dbReference>
<dbReference type="CDD" id="cd24000">
    <property type="entry name" value="ASKHA_NBD_HK"/>
    <property type="match status" value="1"/>
</dbReference>
<dbReference type="SUPFAM" id="SSF53067">
    <property type="entry name" value="Actin-like ATPase domain"/>
    <property type="match status" value="2"/>
</dbReference>
<evidence type="ECO:0000256" key="4">
    <source>
        <dbReference type="ARBA" id="ARBA00022777"/>
    </source>
</evidence>
<protein>
    <recommendedName>
        <fullName evidence="6">Phosphotransferase</fullName>
        <ecNumber evidence="6">2.7.1.-</ecNumber>
    </recommendedName>
</protein>
<reference evidence="9 10" key="1">
    <citation type="submission" date="2017-12" db="EMBL/GenBank/DDBJ databases">
        <title>Comparative genomics of Botrytis spp.</title>
        <authorList>
            <person name="Valero-Jimenez C.A."/>
            <person name="Tapia P."/>
            <person name="Veloso J."/>
            <person name="Silva-Moreno E."/>
            <person name="Staats M."/>
            <person name="Valdes J.H."/>
            <person name="Van Kan J.A.L."/>
        </authorList>
    </citation>
    <scope>NUCLEOTIDE SEQUENCE [LARGE SCALE GENOMIC DNA]</scope>
    <source>
        <strain evidence="9 10">MUCL3349</strain>
    </source>
</reference>
<comment type="similarity">
    <text evidence="1 6">Belongs to the hexokinase family.</text>
</comment>
<evidence type="ECO:0000313" key="9">
    <source>
        <dbReference type="EMBL" id="TGO88354.1"/>
    </source>
</evidence>
<feature type="domain" description="Hexokinase C-terminal" evidence="8">
    <location>
        <begin position="230"/>
        <end position="513"/>
    </location>
</feature>
<keyword evidence="2 6" id="KW-0808">Transferase</keyword>
<dbReference type="UniPathway" id="UPA00109">
    <property type="reaction ID" value="UER00180"/>
</dbReference>
<dbReference type="GO" id="GO:0008865">
    <property type="term" value="F:fructokinase activity"/>
    <property type="evidence" value="ECO:0007669"/>
    <property type="project" value="TreeGrafter"/>
</dbReference>
<name>A0A4Z1KUZ0_9HELO</name>
<dbReference type="EC" id="2.7.1.-" evidence="6"/>
<dbReference type="GO" id="GO:0004340">
    <property type="term" value="F:glucokinase activity"/>
    <property type="evidence" value="ECO:0007669"/>
    <property type="project" value="TreeGrafter"/>
</dbReference>
<dbReference type="Gene3D" id="3.40.367.20">
    <property type="match status" value="1"/>
</dbReference>
<dbReference type="Proteomes" id="UP000297280">
    <property type="component" value="Unassembled WGS sequence"/>
</dbReference>
<comment type="caution">
    <text evidence="9">The sequence shown here is derived from an EMBL/GenBank/DDBJ whole genome shotgun (WGS) entry which is preliminary data.</text>
</comment>
<sequence>MTLTPTALDQVLTPLEVDINKIHALAKSLCETFKTLAKESTNQFLPTPISEEVLRPDHEGKGRYLAIDIGGSNLRVGFIELLGPSSQDGLALPGKINRLLEKSWQIGEDYKYNNADELFVWVGKCIAKVVQDGVNEWGLQLPSELPMGVTMSFPMIQNKLSDAILMSMGKGFAMTSNLNLGEQLLKGYKISTTTLPHLPRIKITAIVNDAVASLVSFQRQQRTPYQKVAMGLIVGTGCNATIPLSISKLHVTKYPSHTLNTIESKQKDTKIIINTEWSINGTAPPLHTLNFITKWDKILDANSETPGFMPFEYMTGGKYLGELGRLIILDYFTTHLQLPSETLPTVLRKRNALDASILAKVGREDQICKPLDLAMPFPVDYMSGKPRTWTPELANVVVSVAKKIEKRAAGMVAAAIIGLLAAADELPFPALSNDTPKTKNPEQTNPIHASETITELLVGYTGSCISHFQDYLPDCQMYLDDIMRQEFGPDKGGKKIVLEACTYGSIIGAGILAGTVEWMEESQLLVEESAAELAA</sequence>
<keyword evidence="3 6" id="KW-0547">Nucleotide-binding</keyword>
<dbReference type="EMBL" id="PQXO01000167">
    <property type="protein sequence ID" value="TGO88354.1"/>
    <property type="molecule type" value="Genomic_DNA"/>
</dbReference>
<dbReference type="GO" id="GO:0005829">
    <property type="term" value="C:cytosol"/>
    <property type="evidence" value="ECO:0007669"/>
    <property type="project" value="TreeGrafter"/>
</dbReference>
<evidence type="ECO:0000256" key="2">
    <source>
        <dbReference type="ARBA" id="ARBA00022679"/>
    </source>
</evidence>
<dbReference type="Pfam" id="PF00349">
    <property type="entry name" value="Hexokinase_1"/>
    <property type="match status" value="1"/>
</dbReference>
<dbReference type="PRINTS" id="PR00475">
    <property type="entry name" value="HEXOKINASE"/>
</dbReference>
<dbReference type="PROSITE" id="PS51748">
    <property type="entry name" value="HEXOKINASE_2"/>
    <property type="match status" value="1"/>
</dbReference>
<gene>
    <name evidence="9" type="ORF">BPOR_0167g00060</name>
</gene>
<dbReference type="GO" id="GO:0006096">
    <property type="term" value="P:glycolytic process"/>
    <property type="evidence" value="ECO:0007669"/>
    <property type="project" value="UniProtKB-UniPathway"/>
</dbReference>
<dbReference type="InterPro" id="IPR001312">
    <property type="entry name" value="Hexokinase"/>
</dbReference>
<keyword evidence="4 6" id="KW-0418">Kinase</keyword>
<dbReference type="AlphaFoldDB" id="A0A4Z1KUZ0"/>
<keyword evidence="5 6" id="KW-0067">ATP-binding</keyword>
<dbReference type="InterPro" id="IPR022672">
    <property type="entry name" value="Hexokinase_N"/>
</dbReference>
<dbReference type="STRING" id="87229.A0A4Z1KUZ0"/>
<dbReference type="Gene3D" id="3.30.420.40">
    <property type="match status" value="1"/>
</dbReference>
<organism evidence="9 10">
    <name type="scientific">Botrytis porri</name>
    <dbReference type="NCBI Taxonomy" id="87229"/>
    <lineage>
        <taxon>Eukaryota</taxon>
        <taxon>Fungi</taxon>
        <taxon>Dikarya</taxon>
        <taxon>Ascomycota</taxon>
        <taxon>Pezizomycotina</taxon>
        <taxon>Leotiomycetes</taxon>
        <taxon>Helotiales</taxon>
        <taxon>Sclerotiniaceae</taxon>
        <taxon>Botrytis</taxon>
    </lineage>
</organism>
<dbReference type="PANTHER" id="PTHR19443:SF29">
    <property type="entry name" value="PHOSPHOTRANSFERASE"/>
    <property type="match status" value="1"/>
</dbReference>
<dbReference type="InterPro" id="IPR043129">
    <property type="entry name" value="ATPase_NBD"/>
</dbReference>
<keyword evidence="6" id="KW-0324">Glycolysis</keyword>
<dbReference type="GO" id="GO:0006013">
    <property type="term" value="P:mannose metabolic process"/>
    <property type="evidence" value="ECO:0007669"/>
    <property type="project" value="TreeGrafter"/>
</dbReference>
<dbReference type="GO" id="GO:0005524">
    <property type="term" value="F:ATP binding"/>
    <property type="evidence" value="ECO:0007669"/>
    <property type="project" value="UniProtKB-UniRule"/>
</dbReference>
<evidence type="ECO:0000256" key="1">
    <source>
        <dbReference type="ARBA" id="ARBA00009225"/>
    </source>
</evidence>
<accession>A0A4Z1KUZ0</accession>
<dbReference type="GO" id="GO:0005536">
    <property type="term" value="F:D-glucose binding"/>
    <property type="evidence" value="ECO:0007669"/>
    <property type="project" value="InterPro"/>
</dbReference>
<feature type="domain" description="Hexokinase N-terminal" evidence="7">
    <location>
        <begin position="8"/>
        <end position="216"/>
    </location>
</feature>
<dbReference type="GO" id="GO:0019158">
    <property type="term" value="F:mannokinase activity"/>
    <property type="evidence" value="ECO:0007669"/>
    <property type="project" value="TreeGrafter"/>
</dbReference>
<dbReference type="GO" id="GO:0005739">
    <property type="term" value="C:mitochondrion"/>
    <property type="evidence" value="ECO:0007669"/>
    <property type="project" value="TreeGrafter"/>
</dbReference>
<dbReference type="GO" id="GO:0006006">
    <property type="term" value="P:glucose metabolic process"/>
    <property type="evidence" value="ECO:0007669"/>
    <property type="project" value="TreeGrafter"/>
</dbReference>
<evidence type="ECO:0000259" key="7">
    <source>
        <dbReference type="Pfam" id="PF00349"/>
    </source>
</evidence>
<proteinExistence type="inferred from homology"/>
<evidence type="ECO:0000256" key="5">
    <source>
        <dbReference type="ARBA" id="ARBA00022840"/>
    </source>
</evidence>
<evidence type="ECO:0000313" key="10">
    <source>
        <dbReference type="Proteomes" id="UP000297280"/>
    </source>
</evidence>
<keyword evidence="10" id="KW-1185">Reference proteome</keyword>
<evidence type="ECO:0000256" key="6">
    <source>
        <dbReference type="RuleBase" id="RU362007"/>
    </source>
</evidence>
<dbReference type="Pfam" id="PF03727">
    <property type="entry name" value="Hexokinase_2"/>
    <property type="match status" value="1"/>
</dbReference>
<dbReference type="PANTHER" id="PTHR19443">
    <property type="entry name" value="HEXOKINASE"/>
    <property type="match status" value="1"/>
</dbReference>